<evidence type="ECO:0000256" key="1">
    <source>
        <dbReference type="ARBA" id="ARBA00001957"/>
    </source>
</evidence>
<dbReference type="InterPro" id="IPR032821">
    <property type="entry name" value="PKS_assoc"/>
</dbReference>
<keyword evidence="8" id="KW-0012">Acyltransferase</keyword>
<evidence type="ECO:0000256" key="5">
    <source>
        <dbReference type="ARBA" id="ARBA00022679"/>
    </source>
</evidence>
<evidence type="ECO:0000313" key="16">
    <source>
        <dbReference type="Proteomes" id="UP000302139"/>
    </source>
</evidence>
<evidence type="ECO:0000256" key="2">
    <source>
        <dbReference type="ARBA" id="ARBA00004792"/>
    </source>
</evidence>
<dbReference type="InterPro" id="IPR015083">
    <property type="entry name" value="NorB/c/GfsB-D-like_docking"/>
</dbReference>
<keyword evidence="6" id="KW-0045">Antibiotic biosynthesis</keyword>
<dbReference type="InterPro" id="IPR014030">
    <property type="entry name" value="Ketoacyl_synth_N"/>
</dbReference>
<dbReference type="EMBL" id="BJHY01000001">
    <property type="protein sequence ID" value="GDY77136.1"/>
    <property type="molecule type" value="Genomic_DNA"/>
</dbReference>
<dbReference type="PROSITE" id="PS52004">
    <property type="entry name" value="KS3_2"/>
    <property type="match status" value="1"/>
</dbReference>
<evidence type="ECO:0000256" key="9">
    <source>
        <dbReference type="PROSITE-ProRule" id="PRU01363"/>
    </source>
</evidence>
<dbReference type="PROSITE" id="PS00606">
    <property type="entry name" value="KS3_1"/>
    <property type="match status" value="1"/>
</dbReference>
<accession>A0A4D4MZP8</accession>
<evidence type="ECO:0000256" key="3">
    <source>
        <dbReference type="ARBA" id="ARBA00022450"/>
    </source>
</evidence>
<feature type="domain" description="PKS/mFAS DH" evidence="12">
    <location>
        <begin position="950"/>
        <end position="1033"/>
    </location>
</feature>
<comment type="cofactor">
    <cofactor evidence="1">
        <name>pantetheine 4'-phosphate</name>
        <dbReference type="ChEBI" id="CHEBI:47942"/>
    </cofactor>
</comment>
<dbReference type="InterPro" id="IPR050091">
    <property type="entry name" value="PKS_NRPS_Biosynth_Enz"/>
</dbReference>
<dbReference type="GO" id="GO:0004315">
    <property type="term" value="F:3-oxoacyl-[acyl-carrier-protein] synthase activity"/>
    <property type="evidence" value="ECO:0007669"/>
    <property type="project" value="InterPro"/>
</dbReference>
<evidence type="ECO:0000313" key="14">
    <source>
        <dbReference type="EMBL" id="GDY77136.1"/>
    </source>
</evidence>
<dbReference type="PANTHER" id="PTHR43775:SF51">
    <property type="entry name" value="INACTIVE PHENOLPHTHIOCEROL SYNTHESIS POLYKETIDE SYNTHASE TYPE I PKS1-RELATED"/>
    <property type="match status" value="1"/>
</dbReference>
<dbReference type="GO" id="GO:0004312">
    <property type="term" value="F:fatty acid synthase activity"/>
    <property type="evidence" value="ECO:0007669"/>
    <property type="project" value="TreeGrafter"/>
</dbReference>
<dbReference type="Pfam" id="PF21089">
    <property type="entry name" value="PKS_DH_N"/>
    <property type="match status" value="1"/>
</dbReference>
<dbReference type="CDD" id="cd00833">
    <property type="entry name" value="PKS"/>
    <property type="match status" value="1"/>
</dbReference>
<feature type="domain" description="Ketosynthase family 3 (KS3)" evidence="11">
    <location>
        <begin position="33"/>
        <end position="459"/>
    </location>
</feature>
<dbReference type="InterPro" id="IPR036299">
    <property type="entry name" value="Polyketide_synth_docking_sf"/>
</dbReference>
<dbReference type="SMART" id="SM00825">
    <property type="entry name" value="PKS_KS"/>
    <property type="match status" value="1"/>
</dbReference>
<dbReference type="GO" id="GO:0033068">
    <property type="term" value="P:macrolide biosynthetic process"/>
    <property type="evidence" value="ECO:0007669"/>
    <property type="project" value="UniProtKB-ARBA"/>
</dbReference>
<dbReference type="GO" id="GO:0006633">
    <property type="term" value="P:fatty acid biosynthetic process"/>
    <property type="evidence" value="ECO:0007669"/>
    <property type="project" value="InterPro"/>
</dbReference>
<dbReference type="GO" id="GO:0031177">
    <property type="term" value="F:phosphopantetheine binding"/>
    <property type="evidence" value="ECO:0007669"/>
    <property type="project" value="UniProtKB-ARBA"/>
</dbReference>
<dbReference type="EMBL" id="BJHX01000001">
    <property type="protein sequence ID" value="GDY62743.1"/>
    <property type="molecule type" value="Genomic_DNA"/>
</dbReference>
<sequence length="1033" mass="109133">MSDEEKFRDYLKRAVTEARGLQRRLREVEDKAREPIAIVGMACRFPGGAQTPEDLWHMVSEGVDAISGFPDDRGWDLDRLYRTDAEESGASTTLEGGFLHGAGEFDADFFGISPREAIATDPQQRLLLETSWEALERAGVDPRSLRGSVTGVYFGGTGGDFAGLLAASPQALDGYMLTGTSSSVLSGRVSYVLGLEGPAVTVDTACSSSLVSMHLAVQALRKDEISLALAGGVSVLATPGAFPEFSRQGGLASDGRCKAFSSDADGTGWGEGVGVLVLERLSDARRAGHPVLAVVRETGINQDGASNGLTAPSGPAQRRLILRTLDDAGLATADIDVVEAHGTGTKLGDPIEARALLATYGQDRPADRPLWLGSIKSNIGHTQYAAGVSGVIKTVMALRHGVMPKTLHVDEPTPHVDWSSGAVRLLTENRPWPGHGRPRRAAVSSFGVSGTNAHLILEQAPEAAGATDSATDSETESESQSKSEEHGAVVTPPLIPWAISGRGEAALRAQAQRLLDRLSERPDLEPLDVGLALARTRSAFEQRAVVLGADRTELVAGLRSVAEGAAVGAGVVAGRAAESGVVFVFPGQGSQWVGMGRELWDASPVFRARMEECGQALSPYVDWSLRDVVFRDAGDPLWSRVDVVQPVLWAVMVSLAAVWRSFGVEPAAVVGHSQGEVAAACVAGGLSLEDGARVVAVRSRLVLEKLSGKGGMVSVALPVGDVEERLARFEGRIGVAAVNGPTSVVVSGEPDALDELLAECEESGVRARRIAVDYASHSAQVDALNDDLLAELADIRPKSSTVAFHSTVTGEQVDTSGLDARYWLRNMRETVAFEAAVRATLDEGHRNLLEISPHPVVTMAVQEVIDAAGVMAQVSGSVRRDEGGLGRLLTSLAEAYVAGAPVDWARVFDGTGARPVDLPTYAFQRQRYWLRLPSAGSGDVTSVGLRSPGHPLLGAAVEPAESDGLVLTGRVSLREHPWLADHRVMGTVPLPGTAFVELAATAGDLVECPHIEELTMQAPSRCPRPVAWTSSSR</sequence>
<keyword evidence="4" id="KW-0597">Phosphoprotein</keyword>
<dbReference type="InterPro" id="IPR016036">
    <property type="entry name" value="Malonyl_transacylase_ACP-bd"/>
</dbReference>
<evidence type="ECO:0000256" key="4">
    <source>
        <dbReference type="ARBA" id="ARBA00022553"/>
    </source>
</evidence>
<dbReference type="SUPFAM" id="SSF55048">
    <property type="entry name" value="Probable ACP-binding domain of malonyl-CoA ACP transacylase"/>
    <property type="match status" value="1"/>
</dbReference>
<dbReference type="Proteomes" id="UP000299211">
    <property type="component" value="Unassembled WGS sequence"/>
</dbReference>
<dbReference type="Gene3D" id="3.30.70.3290">
    <property type="match status" value="1"/>
</dbReference>
<name>A0A4D4MZP8_STRAX</name>
<dbReference type="PANTHER" id="PTHR43775">
    <property type="entry name" value="FATTY ACID SYNTHASE"/>
    <property type="match status" value="1"/>
</dbReference>
<dbReference type="FunFam" id="3.40.47.10:FF:000019">
    <property type="entry name" value="Polyketide synthase type I"/>
    <property type="match status" value="1"/>
</dbReference>
<organism evidence="14 15">
    <name type="scientific">Streptomyces avermitilis</name>
    <dbReference type="NCBI Taxonomy" id="33903"/>
    <lineage>
        <taxon>Bacteria</taxon>
        <taxon>Bacillati</taxon>
        <taxon>Actinomycetota</taxon>
        <taxon>Actinomycetes</taxon>
        <taxon>Kitasatosporales</taxon>
        <taxon>Streptomycetaceae</taxon>
        <taxon>Streptomyces</taxon>
    </lineage>
</organism>
<dbReference type="Gene3D" id="3.10.129.110">
    <property type="entry name" value="Polyketide synthase dehydratase"/>
    <property type="match status" value="1"/>
</dbReference>
<evidence type="ECO:0000256" key="10">
    <source>
        <dbReference type="SAM" id="MobiDB-lite"/>
    </source>
</evidence>
<dbReference type="FunFam" id="3.40.366.10:FF:000002">
    <property type="entry name" value="Probable polyketide synthase 2"/>
    <property type="match status" value="1"/>
</dbReference>
<dbReference type="InterPro" id="IPR014031">
    <property type="entry name" value="Ketoacyl_synth_C"/>
</dbReference>
<gene>
    <name evidence="13" type="ORF">SAV14893_021360</name>
    <name evidence="14" type="ORF">SAV31267_066210</name>
</gene>
<dbReference type="PROSITE" id="PS52019">
    <property type="entry name" value="PKS_MFAS_DH"/>
    <property type="match status" value="1"/>
</dbReference>
<dbReference type="SMART" id="SM00826">
    <property type="entry name" value="PKS_DH"/>
    <property type="match status" value="1"/>
</dbReference>
<dbReference type="Pfam" id="PF00109">
    <property type="entry name" value="ketoacyl-synt"/>
    <property type="match status" value="1"/>
</dbReference>
<dbReference type="InterPro" id="IPR049900">
    <property type="entry name" value="PKS_mFAS_DH"/>
</dbReference>
<dbReference type="Proteomes" id="UP000302139">
    <property type="component" value="Unassembled WGS sequence"/>
</dbReference>
<dbReference type="Pfam" id="PF02801">
    <property type="entry name" value="Ketoacyl-synt_C"/>
    <property type="match status" value="1"/>
</dbReference>
<dbReference type="Gene3D" id="3.40.47.10">
    <property type="match status" value="1"/>
</dbReference>
<evidence type="ECO:0000313" key="13">
    <source>
        <dbReference type="EMBL" id="GDY62743.1"/>
    </source>
</evidence>
<protein>
    <recommendedName>
        <fullName evidence="17">Polyketide synthase</fullName>
    </recommendedName>
</protein>
<dbReference type="InterPro" id="IPR020807">
    <property type="entry name" value="PKS_DH"/>
</dbReference>
<dbReference type="InterPro" id="IPR018201">
    <property type="entry name" value="Ketoacyl_synth_AS"/>
</dbReference>
<dbReference type="Gene3D" id="3.40.366.10">
    <property type="entry name" value="Malonyl-Coenzyme A Acyl Carrier Protein, domain 2"/>
    <property type="match status" value="1"/>
</dbReference>
<dbReference type="SUPFAM" id="SSF101173">
    <property type="entry name" value="Docking domain B of the erythromycin polyketide synthase (DEBS)"/>
    <property type="match status" value="1"/>
</dbReference>
<dbReference type="Pfam" id="PF00698">
    <property type="entry name" value="Acyl_transf_1"/>
    <property type="match status" value="1"/>
</dbReference>
<keyword evidence="3" id="KW-0596">Phosphopantetheine</keyword>
<dbReference type="SMART" id="SM00827">
    <property type="entry name" value="PKS_AT"/>
    <property type="match status" value="1"/>
</dbReference>
<evidence type="ECO:0000256" key="6">
    <source>
        <dbReference type="ARBA" id="ARBA00023194"/>
    </source>
</evidence>
<dbReference type="InterPro" id="IPR049552">
    <property type="entry name" value="PKS_DH_N"/>
</dbReference>
<proteinExistence type="predicted"/>
<evidence type="ECO:0000256" key="7">
    <source>
        <dbReference type="ARBA" id="ARBA00023268"/>
    </source>
</evidence>
<evidence type="ECO:0000256" key="8">
    <source>
        <dbReference type="ARBA" id="ARBA00023315"/>
    </source>
</evidence>
<dbReference type="Pfam" id="PF16197">
    <property type="entry name" value="KAsynt_C_assoc"/>
    <property type="match status" value="1"/>
</dbReference>
<dbReference type="InterPro" id="IPR001227">
    <property type="entry name" value="Ac_transferase_dom_sf"/>
</dbReference>
<evidence type="ECO:0000259" key="12">
    <source>
        <dbReference type="PROSITE" id="PS52019"/>
    </source>
</evidence>
<dbReference type="InterPro" id="IPR016039">
    <property type="entry name" value="Thiolase-like"/>
</dbReference>
<dbReference type="AlphaFoldDB" id="A0A4D4MZP8"/>
<dbReference type="SUPFAM" id="SSF53901">
    <property type="entry name" value="Thiolase-like"/>
    <property type="match status" value="1"/>
</dbReference>
<dbReference type="InterPro" id="IPR014043">
    <property type="entry name" value="Acyl_transferase_dom"/>
</dbReference>
<dbReference type="STRING" id="33903.AQJ43_00455"/>
<comment type="caution">
    <text evidence="9">Lacks conserved residue(s) required for the propagation of feature annotation.</text>
</comment>
<comment type="pathway">
    <text evidence="2">Antibiotic biosynthesis.</text>
</comment>
<dbReference type="Pfam" id="PF08990">
    <property type="entry name" value="Docking"/>
    <property type="match status" value="1"/>
</dbReference>
<dbReference type="InterPro" id="IPR020841">
    <property type="entry name" value="PKS_Beta-ketoAc_synthase_dom"/>
</dbReference>
<dbReference type="InterPro" id="IPR042104">
    <property type="entry name" value="PKS_dehydratase_sf"/>
</dbReference>
<comment type="caution">
    <text evidence="14">The sequence shown here is derived from an EMBL/GenBank/DDBJ whole genome shotgun (WGS) entry which is preliminary data.</text>
</comment>
<feature type="region of interest" description="Disordered" evidence="10">
    <location>
        <begin position="462"/>
        <end position="490"/>
    </location>
</feature>
<dbReference type="SUPFAM" id="SSF52151">
    <property type="entry name" value="FabD/lysophospholipase-like"/>
    <property type="match status" value="1"/>
</dbReference>
<reference evidence="13 16" key="2">
    <citation type="submission" date="2019-04" db="EMBL/GenBank/DDBJ databases">
        <title>Draft genome sequences of Streptomyces avermitilis NBRC 14893.</title>
        <authorList>
            <person name="Komaki H."/>
            <person name="Tamura T."/>
            <person name="Hosoyama A."/>
        </authorList>
    </citation>
    <scope>NUCLEOTIDE SEQUENCE [LARGE SCALE GENOMIC DNA]</scope>
    <source>
        <strain evidence="13 16">NBRC 14893</strain>
    </source>
</reference>
<evidence type="ECO:0000313" key="15">
    <source>
        <dbReference type="Proteomes" id="UP000299211"/>
    </source>
</evidence>
<dbReference type="InterPro" id="IPR016035">
    <property type="entry name" value="Acyl_Trfase/lysoPLipase"/>
</dbReference>
<reference evidence="14 15" key="1">
    <citation type="submission" date="2019-04" db="EMBL/GenBank/DDBJ databases">
        <title>Draft genome sequences of Streptomyces avermitilis ATCC 31267.</title>
        <authorList>
            <person name="Komaki H."/>
            <person name="Tamura T."/>
            <person name="Hosoyama A."/>
        </authorList>
    </citation>
    <scope>NUCLEOTIDE SEQUENCE [LARGE SCALE GENOMIC DNA]</scope>
    <source>
        <strain evidence="14 15">ATCC 31267</strain>
    </source>
</reference>
<keyword evidence="7" id="KW-0511">Multifunctional enzyme</keyword>
<evidence type="ECO:0000259" key="11">
    <source>
        <dbReference type="PROSITE" id="PS52004"/>
    </source>
</evidence>
<evidence type="ECO:0008006" key="17">
    <source>
        <dbReference type="Google" id="ProtNLM"/>
    </source>
</evidence>
<keyword evidence="5" id="KW-0808">Transferase</keyword>